<organism evidence="1 2">
    <name type="scientific">Trichonephila inaurata madagascariensis</name>
    <dbReference type="NCBI Taxonomy" id="2747483"/>
    <lineage>
        <taxon>Eukaryota</taxon>
        <taxon>Metazoa</taxon>
        <taxon>Ecdysozoa</taxon>
        <taxon>Arthropoda</taxon>
        <taxon>Chelicerata</taxon>
        <taxon>Arachnida</taxon>
        <taxon>Araneae</taxon>
        <taxon>Araneomorphae</taxon>
        <taxon>Entelegynae</taxon>
        <taxon>Araneoidea</taxon>
        <taxon>Nephilidae</taxon>
        <taxon>Trichonephila</taxon>
        <taxon>Trichonephila inaurata</taxon>
    </lineage>
</organism>
<proteinExistence type="predicted"/>
<accession>A0A8X6Y1E2</accession>
<keyword evidence="2" id="KW-1185">Reference proteome</keyword>
<sequence>DEVVAEGDSGRRICSQACGSSW</sequence>
<comment type="caution">
    <text evidence="1">The sequence shown here is derived from an EMBL/GenBank/DDBJ whole genome shotgun (WGS) entry which is preliminary data.</text>
</comment>
<protein>
    <submittedName>
        <fullName evidence="1">Uncharacterized protein</fullName>
    </submittedName>
</protein>
<feature type="non-terminal residue" evidence="1">
    <location>
        <position position="1"/>
    </location>
</feature>
<reference evidence="1" key="1">
    <citation type="submission" date="2020-08" db="EMBL/GenBank/DDBJ databases">
        <title>Multicomponent nature underlies the extraordinary mechanical properties of spider dragline silk.</title>
        <authorList>
            <person name="Kono N."/>
            <person name="Nakamura H."/>
            <person name="Mori M."/>
            <person name="Yoshida Y."/>
            <person name="Ohtoshi R."/>
            <person name="Malay A.D."/>
            <person name="Moran D.A.P."/>
            <person name="Tomita M."/>
            <person name="Numata K."/>
            <person name="Arakawa K."/>
        </authorList>
    </citation>
    <scope>NUCLEOTIDE SEQUENCE</scope>
</reference>
<name>A0A8X6Y1E2_9ARAC</name>
<evidence type="ECO:0000313" key="2">
    <source>
        <dbReference type="Proteomes" id="UP000886998"/>
    </source>
</evidence>
<dbReference type="AlphaFoldDB" id="A0A8X6Y1E2"/>
<dbReference type="EMBL" id="BMAV01015167">
    <property type="protein sequence ID" value="GFY64255.1"/>
    <property type="molecule type" value="Genomic_DNA"/>
</dbReference>
<feature type="non-terminal residue" evidence="1">
    <location>
        <position position="22"/>
    </location>
</feature>
<evidence type="ECO:0000313" key="1">
    <source>
        <dbReference type="EMBL" id="GFY64255.1"/>
    </source>
</evidence>
<gene>
    <name evidence="1" type="ORF">TNIN_149051</name>
</gene>
<dbReference type="Proteomes" id="UP000886998">
    <property type="component" value="Unassembled WGS sequence"/>
</dbReference>